<dbReference type="PANTHER" id="PTHR43591:SF24">
    <property type="entry name" value="2-METHOXY-6-POLYPRENYL-1,4-BENZOQUINOL METHYLASE, MITOCHONDRIAL"/>
    <property type="match status" value="1"/>
</dbReference>
<proteinExistence type="predicted"/>
<dbReference type="InterPro" id="IPR041698">
    <property type="entry name" value="Methyltransf_25"/>
</dbReference>
<evidence type="ECO:0000313" key="3">
    <source>
        <dbReference type="Proteomes" id="UP001344906"/>
    </source>
</evidence>
<sequence length="291" mass="33112">MPWFKKKTGNEDTSSSATDVLKRRLQNDQTIYMLPKDFREVNRLDFQHYLLRQAMSGNYLAPLEQPSTILDVGCGTGRWMLEIAQQFTHAQVTGVDISPLSSSTIVFPPNCRFQQCDITRGLPFPPRSFDYVHQRFLVFALPLHLWPSVIRDLKRITRPGQWIELTDADLSHNNPGPETSRILSWIDQAGKKRGLDIAIGSKLGTLMEMEGVANVKVQKLTIPMGDWGGRISKFLMKDFYGAAMTIKPLVLASTGVASEEYDRTLNAWIRECDEYHTSCDFYVAYGQSQWL</sequence>
<dbReference type="SUPFAM" id="SSF53335">
    <property type="entry name" value="S-adenosyl-L-methionine-dependent methyltransferases"/>
    <property type="match status" value="1"/>
</dbReference>
<name>A0ABQ6G450_9CHLR</name>
<accession>A0ABQ6G450</accession>
<organism evidence="2 3">
    <name type="scientific">Dictyobacter halimunensis</name>
    <dbReference type="NCBI Taxonomy" id="3026934"/>
    <lineage>
        <taxon>Bacteria</taxon>
        <taxon>Bacillati</taxon>
        <taxon>Chloroflexota</taxon>
        <taxon>Ktedonobacteria</taxon>
        <taxon>Ktedonobacterales</taxon>
        <taxon>Dictyobacteraceae</taxon>
        <taxon>Dictyobacter</taxon>
    </lineage>
</organism>
<evidence type="ECO:0000259" key="1">
    <source>
        <dbReference type="Pfam" id="PF13649"/>
    </source>
</evidence>
<dbReference type="CDD" id="cd02440">
    <property type="entry name" value="AdoMet_MTases"/>
    <property type="match status" value="1"/>
</dbReference>
<dbReference type="InterPro" id="IPR029063">
    <property type="entry name" value="SAM-dependent_MTases_sf"/>
</dbReference>
<reference evidence="2 3" key="1">
    <citation type="submission" date="2023-02" db="EMBL/GenBank/DDBJ databases">
        <title>Dictyobacter halimunensis sp. nov., a new member of the class Ktedonobacteria from forest soil in a geothermal area.</title>
        <authorList>
            <person name="Rachmania M.K."/>
            <person name="Ningsih F."/>
            <person name="Sakai Y."/>
            <person name="Yabe S."/>
            <person name="Yokota A."/>
            <person name="Sjamsuridzal W."/>
        </authorList>
    </citation>
    <scope>NUCLEOTIDE SEQUENCE [LARGE SCALE GENOMIC DNA]</scope>
    <source>
        <strain evidence="2 3">S3.2.2.5</strain>
    </source>
</reference>
<comment type="caution">
    <text evidence="2">The sequence shown here is derived from an EMBL/GenBank/DDBJ whole genome shotgun (WGS) entry which is preliminary data.</text>
</comment>
<keyword evidence="3" id="KW-1185">Reference proteome</keyword>
<dbReference type="Pfam" id="PF13649">
    <property type="entry name" value="Methyltransf_25"/>
    <property type="match status" value="1"/>
</dbReference>
<evidence type="ECO:0000313" key="2">
    <source>
        <dbReference type="EMBL" id="GLV59409.1"/>
    </source>
</evidence>
<feature type="domain" description="Methyltransferase" evidence="1">
    <location>
        <begin position="69"/>
        <end position="160"/>
    </location>
</feature>
<dbReference type="PANTHER" id="PTHR43591">
    <property type="entry name" value="METHYLTRANSFERASE"/>
    <property type="match status" value="1"/>
</dbReference>
<dbReference type="EMBL" id="BSRI01000002">
    <property type="protein sequence ID" value="GLV59409.1"/>
    <property type="molecule type" value="Genomic_DNA"/>
</dbReference>
<protein>
    <recommendedName>
        <fullName evidence="1">Methyltransferase domain-containing protein</fullName>
    </recommendedName>
</protein>
<dbReference type="Gene3D" id="3.40.50.150">
    <property type="entry name" value="Vaccinia Virus protein VP39"/>
    <property type="match status" value="1"/>
</dbReference>
<gene>
    <name evidence="2" type="ORF">KDH_62360</name>
</gene>
<dbReference type="Proteomes" id="UP001344906">
    <property type="component" value="Unassembled WGS sequence"/>
</dbReference>